<dbReference type="Pfam" id="PF01554">
    <property type="entry name" value="MatE"/>
    <property type="match status" value="2"/>
</dbReference>
<feature type="transmembrane region" description="Helical" evidence="10">
    <location>
        <begin position="84"/>
        <end position="104"/>
    </location>
</feature>
<protein>
    <recommendedName>
        <fullName evidence="9">Multidrug-efflux transporter</fullName>
    </recommendedName>
</protein>
<evidence type="ECO:0000256" key="7">
    <source>
        <dbReference type="ARBA" id="ARBA00023065"/>
    </source>
</evidence>
<dbReference type="InterPro" id="IPR002528">
    <property type="entry name" value="MATE_fam"/>
</dbReference>
<organism evidence="11 12">
    <name type="scientific">Alkalimarinus sediminis</name>
    <dbReference type="NCBI Taxonomy" id="1632866"/>
    <lineage>
        <taxon>Bacteria</taxon>
        <taxon>Pseudomonadati</taxon>
        <taxon>Pseudomonadota</taxon>
        <taxon>Gammaproteobacteria</taxon>
        <taxon>Alteromonadales</taxon>
        <taxon>Alteromonadaceae</taxon>
        <taxon>Alkalimarinus</taxon>
    </lineage>
</organism>
<keyword evidence="3" id="KW-0050">Antiport</keyword>
<dbReference type="InterPro" id="IPR048279">
    <property type="entry name" value="MdtK-like"/>
</dbReference>
<evidence type="ECO:0000256" key="6">
    <source>
        <dbReference type="ARBA" id="ARBA00022989"/>
    </source>
</evidence>
<dbReference type="GO" id="GO:0005886">
    <property type="term" value="C:plasma membrane"/>
    <property type="evidence" value="ECO:0007669"/>
    <property type="project" value="UniProtKB-SubCell"/>
</dbReference>
<dbReference type="CDD" id="cd13131">
    <property type="entry name" value="MATE_NorM_like"/>
    <property type="match status" value="1"/>
</dbReference>
<accession>A0A9E8HS60</accession>
<keyword evidence="2" id="KW-0813">Transport</keyword>
<dbReference type="AlphaFoldDB" id="A0A9E8HS60"/>
<sequence length="452" mass="47961">MLKAKNILKLALPLIIAQLAQASMGFIDTILMGMLGVEMLAGGGLGAAIFSFCFIVCTGVLVASSNIIAYAVGKNDQGEIHQALLSSMVIAVALSLLCGIGLWHVGGLLEYVGQSESSIKNAEIYLRSVVWALLPALGFMALRNFALGMGRTGSILKITLAAAICNFPISYALMKGVWILPELGLKGVGYGTVTVSFLMFFAFAWDIYKLPALKPYPFWSGWGQFKLNSVLATLRLGIPMAIAYAMEAGLFTAAAILVGIIGEIELAAHQITLQCITLSFMIPVGLSQAVSVLVGRSYGANNLSDVGGYAGVGVLVGLVGSTVAAFVFWFFPEVIVSLFTQAKETQEIARVQQVGIQLLWVAALFQLVDGIQVITMGSLRGMKLAVAPTLITVLGYWGVGFPSAYFLMDYWGVQGVWGGLGIGLGVTAVMLVTLFVVHLSGLKKRQRLALAS</sequence>
<keyword evidence="6 10" id="KW-1133">Transmembrane helix</keyword>
<name>A0A9E8HS60_9ALTE</name>
<gene>
    <name evidence="11" type="ORF">NNL22_02685</name>
</gene>
<feature type="transmembrane region" description="Helical" evidence="10">
    <location>
        <begin position="267"/>
        <end position="294"/>
    </location>
</feature>
<dbReference type="RefSeq" id="WP_251810655.1">
    <property type="nucleotide sequence ID" value="NZ_CP101527.1"/>
</dbReference>
<evidence type="ECO:0000256" key="10">
    <source>
        <dbReference type="SAM" id="Phobius"/>
    </source>
</evidence>
<keyword evidence="8 10" id="KW-0472">Membrane</keyword>
<keyword evidence="7" id="KW-0406">Ion transport</keyword>
<evidence type="ECO:0000256" key="2">
    <source>
        <dbReference type="ARBA" id="ARBA00022448"/>
    </source>
</evidence>
<dbReference type="InterPro" id="IPR050222">
    <property type="entry name" value="MATE_MdtK"/>
</dbReference>
<keyword evidence="4" id="KW-1003">Cell membrane</keyword>
<dbReference type="PANTHER" id="PTHR43298">
    <property type="entry name" value="MULTIDRUG RESISTANCE PROTEIN NORM-RELATED"/>
    <property type="match status" value="1"/>
</dbReference>
<dbReference type="Proteomes" id="UP001164472">
    <property type="component" value="Chromosome"/>
</dbReference>
<dbReference type="EMBL" id="CP101527">
    <property type="protein sequence ID" value="UZW75521.1"/>
    <property type="molecule type" value="Genomic_DNA"/>
</dbReference>
<reference evidence="11" key="1">
    <citation type="submission" date="2022-07" db="EMBL/GenBank/DDBJ databases">
        <title>Alkalimarinus sp. nov., isolated from gut of a Alitta virens.</title>
        <authorList>
            <person name="Yang A.I."/>
            <person name="Shin N.-R."/>
        </authorList>
    </citation>
    <scope>NUCLEOTIDE SEQUENCE</scope>
    <source>
        <strain evidence="11">FA028</strain>
    </source>
</reference>
<feature type="transmembrane region" description="Helical" evidence="10">
    <location>
        <begin position="241"/>
        <end position="261"/>
    </location>
</feature>
<dbReference type="GO" id="GO:0006811">
    <property type="term" value="P:monoatomic ion transport"/>
    <property type="evidence" value="ECO:0007669"/>
    <property type="project" value="UniProtKB-KW"/>
</dbReference>
<comment type="subcellular location">
    <subcellularLocation>
        <location evidence="1">Cell inner membrane</location>
        <topology evidence="1">Multi-pass membrane protein</topology>
    </subcellularLocation>
</comment>
<feature type="transmembrane region" description="Helical" evidence="10">
    <location>
        <begin position="124"/>
        <end position="142"/>
    </location>
</feature>
<feature type="transmembrane region" description="Helical" evidence="10">
    <location>
        <begin position="49"/>
        <end position="72"/>
    </location>
</feature>
<evidence type="ECO:0000256" key="4">
    <source>
        <dbReference type="ARBA" id="ARBA00022475"/>
    </source>
</evidence>
<evidence type="ECO:0000256" key="9">
    <source>
        <dbReference type="ARBA" id="ARBA00031636"/>
    </source>
</evidence>
<feature type="transmembrane region" description="Helical" evidence="10">
    <location>
        <begin position="306"/>
        <end position="331"/>
    </location>
</feature>
<feature type="transmembrane region" description="Helical" evidence="10">
    <location>
        <begin position="386"/>
        <end position="408"/>
    </location>
</feature>
<proteinExistence type="predicted"/>
<evidence type="ECO:0000256" key="3">
    <source>
        <dbReference type="ARBA" id="ARBA00022449"/>
    </source>
</evidence>
<evidence type="ECO:0000313" key="11">
    <source>
        <dbReference type="EMBL" id="UZW75521.1"/>
    </source>
</evidence>
<evidence type="ECO:0000313" key="12">
    <source>
        <dbReference type="Proteomes" id="UP001164472"/>
    </source>
</evidence>
<evidence type="ECO:0000256" key="5">
    <source>
        <dbReference type="ARBA" id="ARBA00022692"/>
    </source>
</evidence>
<evidence type="ECO:0000256" key="1">
    <source>
        <dbReference type="ARBA" id="ARBA00004429"/>
    </source>
</evidence>
<feature type="transmembrane region" description="Helical" evidence="10">
    <location>
        <begin position="188"/>
        <end position="208"/>
    </location>
</feature>
<dbReference type="PANTHER" id="PTHR43298:SF2">
    <property type="entry name" value="FMN_FAD EXPORTER YEEO-RELATED"/>
    <property type="match status" value="1"/>
</dbReference>
<dbReference type="GO" id="GO:0015297">
    <property type="term" value="F:antiporter activity"/>
    <property type="evidence" value="ECO:0007669"/>
    <property type="project" value="UniProtKB-KW"/>
</dbReference>
<dbReference type="PIRSF" id="PIRSF006603">
    <property type="entry name" value="DinF"/>
    <property type="match status" value="1"/>
</dbReference>
<feature type="transmembrane region" description="Helical" evidence="10">
    <location>
        <begin position="414"/>
        <end position="437"/>
    </location>
</feature>
<keyword evidence="12" id="KW-1185">Reference proteome</keyword>
<keyword evidence="5 10" id="KW-0812">Transmembrane</keyword>
<dbReference type="NCBIfam" id="TIGR00797">
    <property type="entry name" value="matE"/>
    <property type="match status" value="1"/>
</dbReference>
<dbReference type="GO" id="GO:0042910">
    <property type="term" value="F:xenobiotic transmembrane transporter activity"/>
    <property type="evidence" value="ECO:0007669"/>
    <property type="project" value="InterPro"/>
</dbReference>
<dbReference type="KEGG" id="asem:NNL22_02685"/>
<evidence type="ECO:0000256" key="8">
    <source>
        <dbReference type="ARBA" id="ARBA00023136"/>
    </source>
</evidence>